<evidence type="ECO:0000313" key="2">
    <source>
        <dbReference type="EMBL" id="JAC83946.1"/>
    </source>
</evidence>
<dbReference type="EMBL" id="GBEZ01000989">
    <property type="protein sequence ID" value="JAC83946.1"/>
    <property type="molecule type" value="Transcribed_RNA"/>
</dbReference>
<gene>
    <name evidence="2" type="ORF">TSPGSL018_2130</name>
</gene>
<accession>A0A061SMJ7</accession>
<feature type="region of interest" description="Disordered" evidence="1">
    <location>
        <begin position="546"/>
        <end position="570"/>
    </location>
</feature>
<proteinExistence type="predicted"/>
<evidence type="ECO:0000256" key="1">
    <source>
        <dbReference type="SAM" id="MobiDB-lite"/>
    </source>
</evidence>
<dbReference type="AlphaFoldDB" id="A0A061SMJ7"/>
<reference evidence="2" key="1">
    <citation type="submission" date="2014-05" db="EMBL/GenBank/DDBJ databases">
        <title>The transcriptome of the halophilic microalga Tetraselmis sp. GSL018 isolated from the Great Salt Lake, Utah.</title>
        <authorList>
            <person name="Jinkerson R.E."/>
            <person name="D'Adamo S."/>
            <person name="Posewitz M.C."/>
        </authorList>
    </citation>
    <scope>NUCLEOTIDE SEQUENCE</scope>
    <source>
        <strain evidence="2">GSL018</strain>
    </source>
</reference>
<name>A0A061SMJ7_9CHLO</name>
<feature type="compositionally biased region" description="Basic residues" evidence="1">
    <location>
        <begin position="561"/>
        <end position="570"/>
    </location>
</feature>
<feature type="non-terminal residue" evidence="2">
    <location>
        <position position="570"/>
    </location>
</feature>
<protein>
    <submittedName>
        <fullName evidence="2">Uncharacterized protein</fullName>
    </submittedName>
</protein>
<organism evidence="2">
    <name type="scientific">Tetraselmis sp. GSL018</name>
    <dbReference type="NCBI Taxonomy" id="582737"/>
    <lineage>
        <taxon>Eukaryota</taxon>
        <taxon>Viridiplantae</taxon>
        <taxon>Chlorophyta</taxon>
        <taxon>core chlorophytes</taxon>
        <taxon>Chlorodendrophyceae</taxon>
        <taxon>Chlorodendrales</taxon>
        <taxon>Chlorodendraceae</taxon>
        <taxon>Tetraselmis</taxon>
    </lineage>
</organism>
<sequence length="570" mass="62585">MFRLGSRWTPAPEKGATLPVQGVLAWVISLFFRNWRLRALVSSAIAFAMESIVQEIFPRLSIKRAKIEAVQEELERRQYVRAAEQIRIDSDAKVEQLCKAVAELKLRLVEGELRYVEAARQTNIELNKLVDRLQRSSCYTGTIRTAEGRGLGAGPQPDPFARDCSCSCSADRLLRAVWRIGPALGFAQGMPTAATVLFRCCYHIPELQQDPRAAFAGLLNELVQADNLPPAAQSYWLSTAAWTAAILRHTARNTYPGCADHAVACLPAPFSRFVLPTMPSRMLGLAAALQSTVVTLMDRMRSRCMDQLTPLLDAFLEFPASGRGYRRAAQRHGVLGRRFNPTRSNALEQALGSVRSLCSSLEGASAPPALVTLMRSQLDAMADAWLINKLLLRRDLCSRTHTGLLLSRIGSLTRTQPQLSLTRTTQALRFLCGADDLVGKAEADIEARFDALSVPQLERLSHMAMHWSPSLRLPQRWERRPESVSFLAGMAPSPCGAQPACGCGGLPGWRRRLARVLTSAVTGTPSLRCPCRPARPYCRRVLSTAPSCGPGSDDGASAPIGHRHHTPPPQ</sequence>